<sequence length="260" mass="30463">MISKLKQATLNKQADLDYLFNAYSVILQEKDNVLSNLNTFLSDLTIDQKNLFNALDKEARRKFSINIRQEVLQLLNDYVGNIYDGCSVKISAANLSPFAIISDKGSVLRVNWELKTYGRTVDWSTEDYYKRMNQDLENRIRESEAAIKRYTDVLKRPLFGLLKDNNRFIKNPVNYIVIQCSTLLVHPFKKKEHINMLTQLIKNHQDGIKSCHKEINRNLETWEKQMELKPEIDKIFKVWEEHLKGLGGYREVKSNSPELY</sequence>
<dbReference type="EMBL" id="CP027116">
    <property type="protein sequence ID" value="AVM24252.1"/>
    <property type="molecule type" value="Genomic_DNA"/>
</dbReference>
<evidence type="ECO:0000313" key="2">
    <source>
        <dbReference type="Proteomes" id="UP000264960"/>
    </source>
</evidence>
<reference evidence="1 2" key="1">
    <citation type="submission" date="2018-02" db="EMBL/GenBank/DDBJ databases">
        <title>The complete genome of two Bacillus pumilus strains from Cuatro Cienegas, Coahuila, Mexico.</title>
        <authorList>
            <person name="Zarza E."/>
            <person name="Alcaraz L.D."/>
            <person name="Aguilar-Salinas B."/>
            <person name="Islas A."/>
            <person name="Olmedo-Alvarez G."/>
        </authorList>
    </citation>
    <scope>NUCLEOTIDE SEQUENCE [LARGE SCALE GENOMIC DNA]</scope>
    <source>
        <strain evidence="1 2">145</strain>
    </source>
</reference>
<gene>
    <name evidence="1" type="ORF">C5695_10545</name>
</gene>
<dbReference type="RefSeq" id="WP_117730683.1">
    <property type="nucleotide sequence ID" value="NZ_CP027116.1"/>
</dbReference>
<evidence type="ECO:0000313" key="1">
    <source>
        <dbReference type="EMBL" id="AVM24252.1"/>
    </source>
</evidence>
<dbReference type="AlphaFoldDB" id="A0AAD0ML36"/>
<organism evidence="1 2">
    <name type="scientific">Bacillus pumilus</name>
    <name type="common">Bacillus mesentericus</name>
    <dbReference type="NCBI Taxonomy" id="1408"/>
    <lineage>
        <taxon>Bacteria</taxon>
        <taxon>Bacillati</taxon>
        <taxon>Bacillota</taxon>
        <taxon>Bacilli</taxon>
        <taxon>Bacillales</taxon>
        <taxon>Bacillaceae</taxon>
        <taxon>Bacillus</taxon>
    </lineage>
</organism>
<dbReference type="Proteomes" id="UP000264960">
    <property type="component" value="Chromosome"/>
</dbReference>
<name>A0AAD0ML36_BACPU</name>
<accession>A0AAD0ML36</accession>
<protein>
    <submittedName>
        <fullName evidence="1">Uncharacterized protein</fullName>
    </submittedName>
</protein>
<proteinExistence type="predicted"/>